<dbReference type="OrthoDB" id="5113189at2"/>
<keyword evidence="3" id="KW-1185">Reference proteome</keyword>
<accession>A0A2Z3RZ71</accession>
<reference evidence="2 3" key="1">
    <citation type="submission" date="2017-10" db="EMBL/GenBank/DDBJ databases">
        <title>Genome of an Actinobacterium that displays light-enhanced growth.</title>
        <authorList>
            <person name="Maresca J.A."/>
            <person name="Hempel P."/>
            <person name="Shevchenko O."/>
            <person name="Miller K.J."/>
            <person name="Hahn M.W."/>
        </authorList>
    </citation>
    <scope>NUCLEOTIDE SEQUENCE [LARGE SCALE GENOMIC DNA]</scope>
    <source>
        <strain evidence="2 3">MWH-Mo1</strain>
    </source>
</reference>
<dbReference type="EMBL" id="CP023994">
    <property type="protein sequence ID" value="AWR21236.1"/>
    <property type="molecule type" value="Genomic_DNA"/>
</dbReference>
<dbReference type="KEGG" id="aum:AURMO_00625"/>
<gene>
    <name evidence="2" type="ORF">AURMO_00625</name>
</gene>
<evidence type="ECO:0000313" key="3">
    <source>
        <dbReference type="Proteomes" id="UP000246894"/>
    </source>
</evidence>
<organism evidence="2 3">
    <name type="scientific">Aurantimicrobium photophilum</name>
    <dbReference type="NCBI Taxonomy" id="1987356"/>
    <lineage>
        <taxon>Bacteria</taxon>
        <taxon>Bacillati</taxon>
        <taxon>Actinomycetota</taxon>
        <taxon>Actinomycetes</taxon>
        <taxon>Micrococcales</taxon>
        <taxon>Microbacteriaceae</taxon>
        <taxon>Aurantimicrobium</taxon>
    </lineage>
</organism>
<proteinExistence type="predicted"/>
<protein>
    <recommendedName>
        <fullName evidence="4">Lipoprotein</fullName>
    </recommendedName>
</protein>
<dbReference type="RefSeq" id="WP_110233099.1">
    <property type="nucleotide sequence ID" value="NZ_CP023994.1"/>
</dbReference>
<dbReference type="AlphaFoldDB" id="A0A2Z3RZ71"/>
<evidence type="ECO:0000256" key="1">
    <source>
        <dbReference type="SAM" id="SignalP"/>
    </source>
</evidence>
<name>A0A2Z3RZ71_9MICO</name>
<evidence type="ECO:0008006" key="4">
    <source>
        <dbReference type="Google" id="ProtNLM"/>
    </source>
</evidence>
<feature type="signal peptide" evidence="1">
    <location>
        <begin position="1"/>
        <end position="22"/>
    </location>
</feature>
<keyword evidence="1" id="KW-0732">Signal</keyword>
<sequence precursor="true">MKTSHKAILSLSVASIAVLTLAGCDQIPSLDVNDQAANKAACEAVGKTWDTLNSALSSGDIAGLPLAFINVPGQLDTVLSQAKDKQLTEALAELKKNAQSVVEGNQPDVAGFIASGMGISARCAILGATVNLELPQLP</sequence>
<feature type="chain" id="PRO_5038577439" description="Lipoprotein" evidence="1">
    <location>
        <begin position="23"/>
        <end position="138"/>
    </location>
</feature>
<dbReference type="PROSITE" id="PS51257">
    <property type="entry name" value="PROKAR_LIPOPROTEIN"/>
    <property type="match status" value="1"/>
</dbReference>
<evidence type="ECO:0000313" key="2">
    <source>
        <dbReference type="EMBL" id="AWR21236.1"/>
    </source>
</evidence>
<dbReference type="Proteomes" id="UP000246894">
    <property type="component" value="Chromosome"/>
</dbReference>